<dbReference type="Pfam" id="PF12006">
    <property type="entry name" value="DUF3500"/>
    <property type="match status" value="1"/>
</dbReference>
<dbReference type="InterPro" id="IPR021889">
    <property type="entry name" value="DUF3500"/>
</dbReference>
<evidence type="ECO:0000256" key="2">
    <source>
        <dbReference type="SAM" id="SignalP"/>
    </source>
</evidence>
<dbReference type="Proteomes" id="UP001218071">
    <property type="component" value="Chromosome"/>
</dbReference>
<evidence type="ECO:0000313" key="4">
    <source>
        <dbReference type="Proteomes" id="UP001218071"/>
    </source>
</evidence>
<name>A0ABY7UK76_9CORY</name>
<feature type="compositionally biased region" description="Low complexity" evidence="1">
    <location>
        <begin position="424"/>
        <end position="440"/>
    </location>
</feature>
<proteinExistence type="predicted"/>
<protein>
    <recommendedName>
        <fullName evidence="5">DUF3500 domain-containing protein</fullName>
    </recommendedName>
</protein>
<dbReference type="PANTHER" id="PTHR37489:SF1">
    <property type="entry name" value="DUF3500 DOMAIN-CONTAINING PROTEIN"/>
    <property type="match status" value="1"/>
</dbReference>
<evidence type="ECO:0000313" key="3">
    <source>
        <dbReference type="EMBL" id="WCZ37953.1"/>
    </source>
</evidence>
<feature type="compositionally biased region" description="Low complexity" evidence="1">
    <location>
        <begin position="404"/>
        <end position="415"/>
    </location>
</feature>
<feature type="signal peptide" evidence="2">
    <location>
        <begin position="1"/>
        <end position="29"/>
    </location>
</feature>
<organism evidence="3 4">
    <name type="scientific">Corynebacterium jeddahense</name>
    <dbReference type="NCBI Taxonomy" id="1414719"/>
    <lineage>
        <taxon>Bacteria</taxon>
        <taxon>Bacillati</taxon>
        <taxon>Actinomycetota</taxon>
        <taxon>Actinomycetes</taxon>
        <taxon>Mycobacteriales</taxon>
        <taxon>Corynebacteriaceae</taxon>
        <taxon>Corynebacterium</taxon>
    </lineage>
</organism>
<evidence type="ECO:0000256" key="1">
    <source>
        <dbReference type="SAM" id="MobiDB-lite"/>
    </source>
</evidence>
<keyword evidence="2" id="KW-0732">Signal</keyword>
<dbReference type="PROSITE" id="PS51257">
    <property type="entry name" value="PROKAR_LIPOPROTEIN"/>
    <property type="match status" value="1"/>
</dbReference>
<feature type="region of interest" description="Disordered" evidence="1">
    <location>
        <begin position="376"/>
        <end position="440"/>
    </location>
</feature>
<gene>
    <name evidence="3" type="ORF">CJEDD_01630</name>
</gene>
<keyword evidence="4" id="KW-1185">Reference proteome</keyword>
<sequence>MSNRFSRACAALALTVSLASCSVAPDHSAAGNPTATPAAATASATYANASQTTGTQTTAATAAAAQAFMDTLTDEQKQALVGDFNDANRTVTWSNFPVTFVQRAGLNLSDLTDEQRDAAMNVLDTLLNDAAYKRVEDIMASDEYLHEHSSSTEGSLGQYYIAFFGEPDANGDWTLQFGGHHLGLNATLESDGMVTFAPTHFGVQPSQWTDEYGNDVEALGSIYEAAFTFYDSLDDTQKAKLYQGEQVQNMVCAPGSTCSYPTGTGIKGSELHDDQKSLLLNLISQWVSLTDDANNNASMQAIANTLDETYVNWSGATVYDMTQGDGIYFQISGPRAYIEFASQQGSAGADIPGVVTSGWGHVHTIYRDPANDYAGAVEQQQGSGPGAGMGSPGGAPGNGGPAGAPGAAPGAPGAGVLPDAITNSTSSSSDSLSSASTRRD</sequence>
<feature type="chain" id="PRO_5047234428" description="DUF3500 domain-containing protein" evidence="2">
    <location>
        <begin position="30"/>
        <end position="440"/>
    </location>
</feature>
<evidence type="ECO:0008006" key="5">
    <source>
        <dbReference type="Google" id="ProtNLM"/>
    </source>
</evidence>
<reference evidence="3 4" key="1">
    <citation type="submission" date="2020-10" db="EMBL/GenBank/DDBJ databases">
        <title>Complete genome sequence of Corynebacterium jeddahense DSM 45997, type strain of Corynebacterium jeddahense.</title>
        <authorList>
            <person name="Busche T."/>
            <person name="Kalinowski J."/>
            <person name="Ruckert C."/>
        </authorList>
    </citation>
    <scope>NUCLEOTIDE SEQUENCE [LARGE SCALE GENOMIC DNA]</scope>
    <source>
        <strain evidence="3 4">DSM 45997</strain>
    </source>
</reference>
<dbReference type="PANTHER" id="PTHR37489">
    <property type="entry name" value="DUF3500 DOMAIN-CONTAINING PROTEIN"/>
    <property type="match status" value="1"/>
</dbReference>
<feature type="compositionally biased region" description="Gly residues" evidence="1">
    <location>
        <begin position="383"/>
        <end position="403"/>
    </location>
</feature>
<dbReference type="EMBL" id="CP063194">
    <property type="protein sequence ID" value="WCZ37953.1"/>
    <property type="molecule type" value="Genomic_DNA"/>
</dbReference>
<accession>A0ABY7UK76</accession>